<evidence type="ECO:0000256" key="6">
    <source>
        <dbReference type="SAM" id="MobiDB-lite"/>
    </source>
</evidence>
<dbReference type="OMA" id="AQEGAMS"/>
<dbReference type="AlphaFoldDB" id="F0VP97"/>
<reference evidence="10" key="3">
    <citation type="journal article" date="2012" name="PLoS Pathog.">
        <title>Comparative genomics of the apicomplexan parasites Toxoplasma gondii and Neospora caninum: Coccidia differing in host range and transmission strategy.</title>
        <authorList>
            <person name="Reid A.J."/>
            <person name="Vermont S.J."/>
            <person name="Cotton J.A."/>
            <person name="Harris D."/>
            <person name="Hill-Cawthorne G.A."/>
            <person name="Konen-Waisman S."/>
            <person name="Latham S.M."/>
            <person name="Mourier T."/>
            <person name="Norton R."/>
            <person name="Quail M.A."/>
            <person name="Sanders M."/>
            <person name="Shanmugam D."/>
            <person name="Sohal A."/>
            <person name="Wasmuth J.D."/>
            <person name="Brunk B."/>
            <person name="Grigg M.E."/>
            <person name="Howard J.C."/>
            <person name="Parkinson J."/>
            <person name="Roos D.S."/>
            <person name="Trees A.J."/>
            <person name="Berriman M."/>
            <person name="Pain A."/>
            <person name="Wastling J.M."/>
        </authorList>
    </citation>
    <scope>NUCLEOTIDE SEQUENCE [LARGE SCALE GENOMIC DNA]</scope>
    <source>
        <strain evidence="10">Liverpool</strain>
    </source>
</reference>
<feature type="compositionally biased region" description="Basic and acidic residues" evidence="6">
    <location>
        <begin position="242"/>
        <end position="253"/>
    </location>
</feature>
<dbReference type="GO" id="GO:0005737">
    <property type="term" value="C:cytoplasm"/>
    <property type="evidence" value="ECO:0007669"/>
    <property type="project" value="UniProtKB-SubCell"/>
</dbReference>
<gene>
    <name evidence="9" type="ORF">BN1204_059680</name>
    <name evidence="8" type="ORF">NCLIV_059680</name>
</gene>
<dbReference type="GO" id="GO:0031267">
    <property type="term" value="F:small GTPase binding"/>
    <property type="evidence" value="ECO:0007669"/>
    <property type="project" value="InterPro"/>
</dbReference>
<evidence type="ECO:0000256" key="4">
    <source>
        <dbReference type="ARBA" id="ARBA00022737"/>
    </source>
</evidence>
<proteinExistence type="predicted"/>
<dbReference type="RefSeq" id="XP_003885571.1">
    <property type="nucleotide sequence ID" value="XM_003885522.1"/>
</dbReference>
<keyword evidence="2" id="KW-0813">Transport</keyword>
<feature type="region of interest" description="Disordered" evidence="6">
    <location>
        <begin position="1"/>
        <end position="32"/>
    </location>
</feature>
<evidence type="ECO:0000256" key="1">
    <source>
        <dbReference type="ARBA" id="ARBA00004496"/>
    </source>
</evidence>
<dbReference type="EMBL" id="LN714486">
    <property type="protein sequence ID" value="CEL70283.1"/>
    <property type="molecule type" value="Genomic_DNA"/>
</dbReference>
<keyword evidence="5" id="KW-0653">Protein transport</keyword>
<reference evidence="8" key="1">
    <citation type="submission" date="2011-02" db="EMBL/GenBank/DDBJ databases">
        <authorList>
            <person name="Aslett M."/>
        </authorList>
    </citation>
    <scope>NUCLEOTIDE SEQUENCE</scope>
    <source>
        <strain evidence="8">Liverpool</strain>
    </source>
</reference>
<feature type="region of interest" description="Disordered" evidence="6">
    <location>
        <begin position="205"/>
        <end position="253"/>
    </location>
</feature>
<dbReference type="EMBL" id="FR823392">
    <property type="protein sequence ID" value="CBZ55543.1"/>
    <property type="molecule type" value="Genomic_DNA"/>
</dbReference>
<dbReference type="PANTHER" id="PTHR10527">
    <property type="entry name" value="IMPORTIN BETA"/>
    <property type="match status" value="1"/>
</dbReference>
<dbReference type="Gene3D" id="1.25.10.10">
    <property type="entry name" value="Leucine-rich Repeat Variant"/>
    <property type="match status" value="2"/>
</dbReference>
<accession>F0VP97</accession>
<evidence type="ECO:0000313" key="9">
    <source>
        <dbReference type="EMBL" id="CEL70283.1"/>
    </source>
</evidence>
<reference evidence="9" key="4">
    <citation type="journal article" date="2015" name="PLoS ONE">
        <title>Comprehensive Evaluation of Toxoplasma gondii VEG and Neospora caninum LIV Genomes with Tachyzoite Stage Transcriptome and Proteome Defines Novel Transcript Features.</title>
        <authorList>
            <person name="Ramaprasad A."/>
            <person name="Mourier T."/>
            <person name="Naeem R."/>
            <person name="Malas T.B."/>
            <person name="Moussa E."/>
            <person name="Panigrahi A."/>
            <person name="Vermont S.J."/>
            <person name="Otto T.D."/>
            <person name="Wastling J."/>
            <person name="Pain A."/>
        </authorList>
    </citation>
    <scope>NUCLEOTIDE SEQUENCE</scope>
    <source>
        <strain evidence="9">Liverpool</strain>
    </source>
</reference>
<dbReference type="Proteomes" id="UP000007494">
    <property type="component" value="Chromosome XI"/>
</dbReference>
<dbReference type="eggNOG" id="KOG2023">
    <property type="taxonomic scope" value="Eukaryota"/>
</dbReference>
<evidence type="ECO:0000259" key="7">
    <source>
        <dbReference type="Pfam" id="PF03810"/>
    </source>
</evidence>
<dbReference type="InterPro" id="IPR001494">
    <property type="entry name" value="Importin-beta_N"/>
</dbReference>
<dbReference type="GO" id="GO:0006606">
    <property type="term" value="P:protein import into nucleus"/>
    <property type="evidence" value="ECO:0007669"/>
    <property type="project" value="InterPro"/>
</dbReference>
<dbReference type="VEuPathDB" id="ToxoDB:NCLIV_059680"/>
<evidence type="ECO:0000256" key="2">
    <source>
        <dbReference type="ARBA" id="ARBA00022448"/>
    </source>
</evidence>
<evidence type="ECO:0000313" key="8">
    <source>
        <dbReference type="EMBL" id="CBZ55543.1"/>
    </source>
</evidence>
<evidence type="ECO:0000256" key="5">
    <source>
        <dbReference type="ARBA" id="ARBA00022927"/>
    </source>
</evidence>
<dbReference type="GeneID" id="13440956"/>
<evidence type="ECO:0000313" key="10">
    <source>
        <dbReference type="Proteomes" id="UP000007494"/>
    </source>
</evidence>
<dbReference type="FunCoup" id="F0VP97">
    <property type="interactions" value="581"/>
</dbReference>
<dbReference type="InterPro" id="IPR016024">
    <property type="entry name" value="ARM-type_fold"/>
</dbReference>
<name>F0VP97_NEOCL</name>
<dbReference type="InParanoid" id="F0VP97"/>
<dbReference type="Pfam" id="PF13513">
    <property type="entry name" value="HEAT_EZ"/>
    <property type="match status" value="1"/>
</dbReference>
<feature type="compositionally biased region" description="Low complexity" evidence="6">
    <location>
        <begin position="216"/>
        <end position="231"/>
    </location>
</feature>
<comment type="subcellular location">
    <subcellularLocation>
        <location evidence="1">Cytoplasm</location>
    </subcellularLocation>
</comment>
<sequence length="1026" mass="112939">MAAPVGDLNASLLHPSPGGDGSFSSLSSPELSQWQPNAEHTAEIVALFEKAGSTDNVVQQQVAQAFQTLNAMVDAPCYLTEILSSPQFSTDIRQLAGLTLKSNLQQKQPHSLPAFVSLYIRPRLLAAIEENEKSVRSAAGSAITCLLSLEGVGTWPEALQRLFQLLDDPREDVVDGAFSALSKIVEDAFPSLLFLSSHARGFGASAEGGSLSPNEAQGDAARVGAAGDRAGNPSFNGQGLRDAQEGRVAEREGGARGVGADEEILAQFCNGHLLPKLFTLALPPHKPTVRKHAIACLGHFAQNRAFAPQELFEAFFPQYWQLLGQLAQESDAEMTRFVVQGMVQVVEVRPDVVFNMTSGEAVLSFVVRCCGHEDYRVRLDAVEFWPVLLRDSGYHQPLHDYRDHALELLRRHLPTLLPLLVKNTTYHEYDYLCMDPSQLEDDNAEVADEARDIKPRFHRQTGGAGEGACEEDEEEDSRGTWGDGWSVRKGSALALDHIASVYREAVLPEVLPLIEASLVDANWERREAAVLALGALAQGCQDSLEPYLPNVLQFLLNLCDDPKPLLRSISCWCVSRYAAWICRHEEQFLKPVLVQILKHVLDRNKRVQEAACSAFATVEEEASLLLAPYLPDILSTLKQAFCFYQTKNLLILYDAVGTLADSVGSALATEAYSREIMEPLFGKFQNINNLQDPGLIGLFECVTNCATALGAYFVPYAQAVTERCVWILMESLTQVDRFEKGEQAERPSRDLIESCLDLLSGVTEALGPEMCELLAHQNLNFLPLLVRCCQDSSAGMLQSSFALVGDLSKHCVKFLQPHLAVLMPILSEHLLHHATSVQNNAGWAIGELALRAEPQFIEPHVDNIASKLIGIVNCPELHRSLLQNVSISLGRLGIVCPAKLAPHLGDFLQQWCIIMRHAKNDEEKANGFDGICSLIELNPEGCRDCLYELVFCMLAFQPCPEKLNQKFAIVLQALSRKYPDQWRALHDTTQTASPFLPPPMQQAVQLRFFSAGPQPAGSLPNMNTHS</sequence>
<keyword evidence="3" id="KW-0963">Cytoplasm</keyword>
<feature type="domain" description="Importin N-terminal" evidence="7">
    <location>
        <begin position="73"/>
        <end position="128"/>
    </location>
</feature>
<protein>
    <submittedName>
        <fullName evidence="8">CBR-IMB-2 protein, related</fullName>
    </submittedName>
</protein>
<organism evidence="8 10">
    <name type="scientific">Neospora caninum (strain Liverpool)</name>
    <dbReference type="NCBI Taxonomy" id="572307"/>
    <lineage>
        <taxon>Eukaryota</taxon>
        <taxon>Sar</taxon>
        <taxon>Alveolata</taxon>
        <taxon>Apicomplexa</taxon>
        <taxon>Conoidasida</taxon>
        <taxon>Coccidia</taxon>
        <taxon>Eucoccidiorida</taxon>
        <taxon>Eimeriorina</taxon>
        <taxon>Sarcocystidae</taxon>
        <taxon>Neospora</taxon>
    </lineage>
</organism>
<dbReference type="Pfam" id="PF03810">
    <property type="entry name" value="IBN_N"/>
    <property type="match status" value="1"/>
</dbReference>
<feature type="compositionally biased region" description="Low complexity" evidence="6">
    <location>
        <begin position="22"/>
        <end position="32"/>
    </location>
</feature>
<dbReference type="OrthoDB" id="951172at2759"/>
<dbReference type="InterPro" id="IPR011989">
    <property type="entry name" value="ARM-like"/>
</dbReference>
<feature type="region of interest" description="Disordered" evidence="6">
    <location>
        <begin position="457"/>
        <end position="483"/>
    </location>
</feature>
<reference evidence="8" key="2">
    <citation type="submission" date="2011-03" db="EMBL/GenBank/DDBJ databases">
        <title>Comparative genomics and transcriptomics of Neospora caninum and Toxoplasma gondii.</title>
        <authorList>
            <person name="Reid A.J."/>
            <person name="Sohal A."/>
            <person name="Harris D."/>
            <person name="Quail M."/>
            <person name="Sanders M."/>
            <person name="Berriman M."/>
            <person name="Wastling J.M."/>
            <person name="Pain A."/>
        </authorList>
    </citation>
    <scope>NUCLEOTIDE SEQUENCE</scope>
    <source>
        <strain evidence="8">Liverpool</strain>
    </source>
</reference>
<dbReference type="SUPFAM" id="SSF48371">
    <property type="entry name" value="ARM repeat"/>
    <property type="match status" value="1"/>
</dbReference>
<keyword evidence="10" id="KW-1185">Reference proteome</keyword>
<dbReference type="InterPro" id="IPR040122">
    <property type="entry name" value="Importin_beta"/>
</dbReference>
<evidence type="ECO:0000256" key="3">
    <source>
        <dbReference type="ARBA" id="ARBA00022490"/>
    </source>
</evidence>
<keyword evidence="4" id="KW-0677">Repeat</keyword>